<comment type="caution">
    <text evidence="1">The sequence shown here is derived from an EMBL/GenBank/DDBJ whole genome shotgun (WGS) entry which is preliminary data.</text>
</comment>
<sequence length="60" mass="6273">MLFSAPFFASAETVAMRRAAAFAARAFVSTSDAVVVMVVAPDGAALTPKPLSRQRERGSS</sequence>
<evidence type="ECO:0000313" key="1">
    <source>
        <dbReference type="EMBL" id="GAG45297.1"/>
    </source>
</evidence>
<dbReference type="AlphaFoldDB" id="X0YDF0"/>
<proteinExistence type="predicted"/>
<organism evidence="1">
    <name type="scientific">marine sediment metagenome</name>
    <dbReference type="NCBI Taxonomy" id="412755"/>
    <lineage>
        <taxon>unclassified sequences</taxon>
        <taxon>metagenomes</taxon>
        <taxon>ecological metagenomes</taxon>
    </lineage>
</organism>
<gene>
    <name evidence="1" type="ORF">S01H1_83452</name>
</gene>
<dbReference type="EMBL" id="BARS01056735">
    <property type="protein sequence ID" value="GAG45297.1"/>
    <property type="molecule type" value="Genomic_DNA"/>
</dbReference>
<reference evidence="1" key="1">
    <citation type="journal article" date="2014" name="Front. Microbiol.">
        <title>High frequency of phylogenetically diverse reductive dehalogenase-homologous genes in deep subseafloor sedimentary metagenomes.</title>
        <authorList>
            <person name="Kawai M."/>
            <person name="Futagami T."/>
            <person name="Toyoda A."/>
            <person name="Takaki Y."/>
            <person name="Nishi S."/>
            <person name="Hori S."/>
            <person name="Arai W."/>
            <person name="Tsubouchi T."/>
            <person name="Morono Y."/>
            <person name="Uchiyama I."/>
            <person name="Ito T."/>
            <person name="Fujiyama A."/>
            <person name="Inagaki F."/>
            <person name="Takami H."/>
        </authorList>
    </citation>
    <scope>NUCLEOTIDE SEQUENCE</scope>
    <source>
        <strain evidence="1">Expedition CK06-06</strain>
    </source>
</reference>
<protein>
    <submittedName>
        <fullName evidence="1">Uncharacterized protein</fullName>
    </submittedName>
</protein>
<name>X0YDF0_9ZZZZ</name>
<accession>X0YDF0</accession>